<dbReference type="GO" id="GO:0043565">
    <property type="term" value="F:sequence-specific DNA binding"/>
    <property type="evidence" value="ECO:0007669"/>
    <property type="project" value="InterPro"/>
</dbReference>
<dbReference type="Pfam" id="PF12833">
    <property type="entry name" value="HTH_18"/>
    <property type="match status" value="1"/>
</dbReference>
<feature type="domain" description="HTH araC/xylS-type" evidence="4">
    <location>
        <begin position="212"/>
        <end position="313"/>
    </location>
</feature>
<dbReference type="Pfam" id="PF14525">
    <property type="entry name" value="AraC_binding_2"/>
    <property type="match status" value="1"/>
</dbReference>
<evidence type="ECO:0000256" key="2">
    <source>
        <dbReference type="ARBA" id="ARBA00023125"/>
    </source>
</evidence>
<sequence length="319" mass="35249">MQPLFSTVGLHPRNSFQRWQEILLERQIPLKQTRLNPGSFEGRLDVAGIGPLLMTRITQGPMRSEITPAIIRRFDKGDTLVVVFKLAGVATTSQDDRSCPQRTGDLFVLDHRPAVLTSGAGSQSMFLELPRARLERLLGPARLYTALTIGGRLASTILTTTFFHELIRIRDQLGPETVARMTGIGVDLIVASIAERMAQEVPRPVQGSVVVQRAKAYVEVHLGDPALDPPQLAAAVGVSLRRLQELFHERGRHVSDWIWERRLAAAAERLTDPACAHLPIGLLAYGCGFASQAHFTRRFKERHGTTPRAYRHAALVGAP</sequence>
<dbReference type="InterPro" id="IPR018060">
    <property type="entry name" value="HTH_AraC"/>
</dbReference>
<dbReference type="EMBL" id="BSPL01000011">
    <property type="protein sequence ID" value="GLS69770.1"/>
    <property type="molecule type" value="Genomic_DNA"/>
</dbReference>
<comment type="caution">
    <text evidence="5">The sequence shown here is derived from an EMBL/GenBank/DDBJ whole genome shotgun (WGS) entry which is preliminary data.</text>
</comment>
<evidence type="ECO:0000259" key="4">
    <source>
        <dbReference type="PROSITE" id="PS01124"/>
    </source>
</evidence>
<keyword evidence="6" id="KW-1185">Reference proteome</keyword>
<dbReference type="GO" id="GO:0003700">
    <property type="term" value="F:DNA-binding transcription factor activity"/>
    <property type="evidence" value="ECO:0007669"/>
    <property type="project" value="InterPro"/>
</dbReference>
<organism evidence="5 6">
    <name type="scientific">Methylobacterium tardum</name>
    <dbReference type="NCBI Taxonomy" id="374432"/>
    <lineage>
        <taxon>Bacteria</taxon>
        <taxon>Pseudomonadati</taxon>
        <taxon>Pseudomonadota</taxon>
        <taxon>Alphaproteobacteria</taxon>
        <taxon>Hyphomicrobiales</taxon>
        <taxon>Methylobacteriaceae</taxon>
        <taxon>Methylobacterium</taxon>
    </lineage>
</organism>
<dbReference type="AlphaFoldDB" id="A0AA37TAP2"/>
<evidence type="ECO:0000313" key="5">
    <source>
        <dbReference type="EMBL" id="GLS69770.1"/>
    </source>
</evidence>
<proteinExistence type="predicted"/>
<dbReference type="InterPro" id="IPR035418">
    <property type="entry name" value="AraC-bd_2"/>
</dbReference>
<dbReference type="PANTHER" id="PTHR46796:SF6">
    <property type="entry name" value="ARAC SUBFAMILY"/>
    <property type="match status" value="1"/>
</dbReference>
<dbReference type="PANTHER" id="PTHR46796">
    <property type="entry name" value="HTH-TYPE TRANSCRIPTIONAL ACTIVATOR RHAS-RELATED"/>
    <property type="match status" value="1"/>
</dbReference>
<evidence type="ECO:0000256" key="3">
    <source>
        <dbReference type="ARBA" id="ARBA00023163"/>
    </source>
</evidence>
<accession>A0AA37TAP2</accession>
<reference evidence="6" key="1">
    <citation type="journal article" date="2019" name="Int. J. Syst. Evol. Microbiol.">
        <title>The Global Catalogue of Microorganisms (GCM) 10K type strain sequencing project: providing services to taxonomists for standard genome sequencing and annotation.</title>
        <authorList>
            <consortium name="The Broad Institute Genomics Platform"/>
            <consortium name="The Broad Institute Genome Sequencing Center for Infectious Disease"/>
            <person name="Wu L."/>
            <person name="Ma J."/>
        </authorList>
    </citation>
    <scope>NUCLEOTIDE SEQUENCE [LARGE SCALE GENOMIC DNA]</scope>
    <source>
        <strain evidence="6">NBRC 103632</strain>
    </source>
</reference>
<dbReference type="SMART" id="SM00342">
    <property type="entry name" value="HTH_ARAC"/>
    <property type="match status" value="1"/>
</dbReference>
<dbReference type="RefSeq" id="WP_238194534.1">
    <property type="nucleotide sequence ID" value="NZ_BPQZ01000002.1"/>
</dbReference>
<name>A0AA37TAP2_9HYPH</name>
<dbReference type="Proteomes" id="UP001157440">
    <property type="component" value="Unassembled WGS sequence"/>
</dbReference>
<dbReference type="PROSITE" id="PS01124">
    <property type="entry name" value="HTH_ARAC_FAMILY_2"/>
    <property type="match status" value="1"/>
</dbReference>
<dbReference type="PRINTS" id="PR00032">
    <property type="entry name" value="HTHARAC"/>
</dbReference>
<keyword evidence="3" id="KW-0804">Transcription</keyword>
<dbReference type="SUPFAM" id="SSF46689">
    <property type="entry name" value="Homeodomain-like"/>
    <property type="match status" value="1"/>
</dbReference>
<evidence type="ECO:0000313" key="6">
    <source>
        <dbReference type="Proteomes" id="UP001157440"/>
    </source>
</evidence>
<protein>
    <recommendedName>
        <fullName evidence="4">HTH araC/xylS-type domain-containing protein</fullName>
    </recommendedName>
</protein>
<evidence type="ECO:0000256" key="1">
    <source>
        <dbReference type="ARBA" id="ARBA00023015"/>
    </source>
</evidence>
<dbReference type="Gene3D" id="1.10.10.60">
    <property type="entry name" value="Homeodomain-like"/>
    <property type="match status" value="1"/>
</dbReference>
<dbReference type="InterPro" id="IPR020449">
    <property type="entry name" value="Tscrpt_reg_AraC-type_HTH"/>
</dbReference>
<keyword evidence="1" id="KW-0805">Transcription regulation</keyword>
<keyword evidence="2" id="KW-0238">DNA-binding</keyword>
<gene>
    <name evidence="5" type="ORF">GCM10007890_17830</name>
</gene>
<dbReference type="InterPro" id="IPR050204">
    <property type="entry name" value="AraC_XylS_family_regulators"/>
</dbReference>
<dbReference type="InterPro" id="IPR009057">
    <property type="entry name" value="Homeodomain-like_sf"/>
</dbReference>